<sequence length="128" mass="14409">MANFFDRVVYEVNKGVSSVTESSKELLEKSRLDGAINECKEQKLKIAQEIGVKIYNMYMTGAEVPDAVKTDCDGITQKINEIKAHKRRLDEIRAQEQGEQNTAKKVCECGFENAPDSNFCQKCGKKLN</sequence>
<organism evidence="2 3">
    <name type="scientific">Qingrenia yutianensis</name>
    <dbReference type="NCBI Taxonomy" id="2763676"/>
    <lineage>
        <taxon>Bacteria</taxon>
        <taxon>Bacillati</taxon>
        <taxon>Bacillota</taxon>
        <taxon>Clostridia</taxon>
        <taxon>Eubacteriales</taxon>
        <taxon>Oscillospiraceae</taxon>
        <taxon>Qingrenia</taxon>
    </lineage>
</organism>
<reference evidence="2" key="1">
    <citation type="submission" date="2020-08" db="EMBL/GenBank/DDBJ databases">
        <title>Genome public.</title>
        <authorList>
            <person name="Liu C."/>
            <person name="Sun Q."/>
        </authorList>
    </citation>
    <scope>NUCLEOTIDE SEQUENCE</scope>
    <source>
        <strain evidence="2">NSJ-50</strain>
    </source>
</reference>
<dbReference type="EMBL" id="JACRTE010000003">
    <property type="protein sequence ID" value="MBC8596076.1"/>
    <property type="molecule type" value="Genomic_DNA"/>
</dbReference>
<feature type="coiled-coil region" evidence="1">
    <location>
        <begin position="75"/>
        <end position="102"/>
    </location>
</feature>
<dbReference type="Proteomes" id="UP000647416">
    <property type="component" value="Unassembled WGS sequence"/>
</dbReference>
<evidence type="ECO:0000313" key="2">
    <source>
        <dbReference type="EMBL" id="MBC8596076.1"/>
    </source>
</evidence>
<protein>
    <recommendedName>
        <fullName evidence="4">Zinc ribbon domain-containing protein</fullName>
    </recommendedName>
</protein>
<accession>A0A926F9Z4</accession>
<gene>
    <name evidence="2" type="ORF">H8706_04230</name>
</gene>
<comment type="caution">
    <text evidence="2">The sequence shown here is derived from an EMBL/GenBank/DDBJ whole genome shotgun (WGS) entry which is preliminary data.</text>
</comment>
<name>A0A926F9Z4_9FIRM</name>
<dbReference type="AlphaFoldDB" id="A0A926F9Z4"/>
<evidence type="ECO:0000256" key="1">
    <source>
        <dbReference type="SAM" id="Coils"/>
    </source>
</evidence>
<keyword evidence="1" id="KW-0175">Coiled coil</keyword>
<keyword evidence="3" id="KW-1185">Reference proteome</keyword>
<evidence type="ECO:0000313" key="3">
    <source>
        <dbReference type="Proteomes" id="UP000647416"/>
    </source>
</evidence>
<evidence type="ECO:0008006" key="4">
    <source>
        <dbReference type="Google" id="ProtNLM"/>
    </source>
</evidence>
<proteinExistence type="predicted"/>
<dbReference type="RefSeq" id="WP_262431630.1">
    <property type="nucleotide sequence ID" value="NZ_JACRTE010000003.1"/>
</dbReference>